<comment type="caution">
    <text evidence="7">The sequence shown here is derived from an EMBL/GenBank/DDBJ whole genome shotgun (WGS) entry which is preliminary data.</text>
</comment>
<keyword evidence="2" id="KW-0808">Transferase</keyword>
<feature type="non-terminal residue" evidence="7">
    <location>
        <position position="269"/>
    </location>
</feature>
<dbReference type="PANTHER" id="PTHR24355:SF1">
    <property type="entry name" value="RIBOSOMAL PROTEIN S6 KINASE-RELATED PROTEIN"/>
    <property type="match status" value="1"/>
</dbReference>
<accession>A0A9P6L6H6</accession>
<reference evidence="7" key="1">
    <citation type="journal article" date="2020" name="Nat. Commun.">
        <title>Large-scale genome sequencing of mycorrhizal fungi provides insights into the early evolution of symbiotic traits.</title>
        <authorList>
            <person name="Miyauchi S."/>
            <person name="Kiss E."/>
            <person name="Kuo A."/>
            <person name="Drula E."/>
            <person name="Kohler A."/>
            <person name="Sanchez-Garcia M."/>
            <person name="Morin E."/>
            <person name="Andreopoulos B."/>
            <person name="Barry K.W."/>
            <person name="Bonito G."/>
            <person name="Buee M."/>
            <person name="Carver A."/>
            <person name="Chen C."/>
            <person name="Cichocki N."/>
            <person name="Clum A."/>
            <person name="Culley D."/>
            <person name="Crous P.W."/>
            <person name="Fauchery L."/>
            <person name="Girlanda M."/>
            <person name="Hayes R.D."/>
            <person name="Keri Z."/>
            <person name="LaButti K."/>
            <person name="Lipzen A."/>
            <person name="Lombard V."/>
            <person name="Magnuson J."/>
            <person name="Maillard F."/>
            <person name="Murat C."/>
            <person name="Nolan M."/>
            <person name="Ohm R.A."/>
            <person name="Pangilinan J."/>
            <person name="Pereira M.F."/>
            <person name="Perotto S."/>
            <person name="Peter M."/>
            <person name="Pfister S."/>
            <person name="Riley R."/>
            <person name="Sitrit Y."/>
            <person name="Stielow J.B."/>
            <person name="Szollosi G."/>
            <person name="Zifcakova L."/>
            <person name="Stursova M."/>
            <person name="Spatafora J.W."/>
            <person name="Tedersoo L."/>
            <person name="Vaario L.M."/>
            <person name="Yamada A."/>
            <person name="Yan M."/>
            <person name="Wang P."/>
            <person name="Xu J."/>
            <person name="Bruns T."/>
            <person name="Baldrian P."/>
            <person name="Vilgalys R."/>
            <person name="Dunand C."/>
            <person name="Henrissat B."/>
            <person name="Grigoriev I.V."/>
            <person name="Hibbett D."/>
            <person name="Nagy L.G."/>
            <person name="Martin F.M."/>
        </authorList>
    </citation>
    <scope>NUCLEOTIDE SEQUENCE</scope>
    <source>
        <strain evidence="7">UH-Tt-Lm1</strain>
    </source>
</reference>
<dbReference type="InterPro" id="IPR008271">
    <property type="entry name" value="Ser/Thr_kinase_AS"/>
</dbReference>
<organism evidence="7 8">
    <name type="scientific">Thelephora terrestris</name>
    <dbReference type="NCBI Taxonomy" id="56493"/>
    <lineage>
        <taxon>Eukaryota</taxon>
        <taxon>Fungi</taxon>
        <taxon>Dikarya</taxon>
        <taxon>Basidiomycota</taxon>
        <taxon>Agaricomycotina</taxon>
        <taxon>Agaricomycetes</taxon>
        <taxon>Thelephorales</taxon>
        <taxon>Thelephoraceae</taxon>
        <taxon>Thelephora</taxon>
    </lineage>
</organism>
<dbReference type="InterPro" id="IPR000719">
    <property type="entry name" value="Prot_kinase_dom"/>
</dbReference>
<evidence type="ECO:0000259" key="6">
    <source>
        <dbReference type="PROSITE" id="PS50011"/>
    </source>
</evidence>
<reference evidence="7" key="2">
    <citation type="submission" date="2020-11" db="EMBL/GenBank/DDBJ databases">
        <authorList>
            <consortium name="DOE Joint Genome Institute"/>
            <person name="Kuo A."/>
            <person name="Miyauchi S."/>
            <person name="Kiss E."/>
            <person name="Drula E."/>
            <person name="Kohler A."/>
            <person name="Sanchez-Garcia M."/>
            <person name="Andreopoulos B."/>
            <person name="Barry K.W."/>
            <person name="Bonito G."/>
            <person name="Buee M."/>
            <person name="Carver A."/>
            <person name="Chen C."/>
            <person name="Cichocki N."/>
            <person name="Clum A."/>
            <person name="Culley D."/>
            <person name="Crous P.W."/>
            <person name="Fauchery L."/>
            <person name="Girlanda M."/>
            <person name="Hayes R."/>
            <person name="Keri Z."/>
            <person name="Labutti K."/>
            <person name="Lipzen A."/>
            <person name="Lombard V."/>
            <person name="Magnuson J."/>
            <person name="Maillard F."/>
            <person name="Morin E."/>
            <person name="Murat C."/>
            <person name="Nolan M."/>
            <person name="Ohm R."/>
            <person name="Pangilinan J."/>
            <person name="Pereira M."/>
            <person name="Perotto S."/>
            <person name="Peter M."/>
            <person name="Riley R."/>
            <person name="Sitrit Y."/>
            <person name="Stielow B."/>
            <person name="Szollosi G."/>
            <person name="Zifcakova L."/>
            <person name="Stursova M."/>
            <person name="Spatafora J.W."/>
            <person name="Tedersoo L."/>
            <person name="Vaario L.-M."/>
            <person name="Yamada A."/>
            <person name="Yan M."/>
            <person name="Wang P."/>
            <person name="Xu J."/>
            <person name="Bruns T."/>
            <person name="Baldrian P."/>
            <person name="Vilgalys R."/>
            <person name="Henrissat B."/>
            <person name="Grigoriev I.V."/>
            <person name="Hibbett D."/>
            <person name="Nagy L.G."/>
            <person name="Martin F.M."/>
        </authorList>
    </citation>
    <scope>NUCLEOTIDE SEQUENCE</scope>
    <source>
        <strain evidence="7">UH-Tt-Lm1</strain>
    </source>
</reference>
<keyword evidence="3" id="KW-0547">Nucleotide-binding</keyword>
<evidence type="ECO:0000256" key="1">
    <source>
        <dbReference type="ARBA" id="ARBA00022527"/>
    </source>
</evidence>
<dbReference type="GO" id="GO:0005524">
    <property type="term" value="F:ATP binding"/>
    <property type="evidence" value="ECO:0007669"/>
    <property type="project" value="UniProtKB-KW"/>
</dbReference>
<dbReference type="EMBL" id="WIUZ02000008">
    <property type="protein sequence ID" value="KAF9784765.1"/>
    <property type="molecule type" value="Genomic_DNA"/>
</dbReference>
<dbReference type="AlphaFoldDB" id="A0A9P6L6H6"/>
<evidence type="ECO:0000256" key="5">
    <source>
        <dbReference type="ARBA" id="ARBA00022840"/>
    </source>
</evidence>
<feature type="non-terminal residue" evidence="7">
    <location>
        <position position="1"/>
    </location>
</feature>
<feature type="domain" description="Protein kinase" evidence="6">
    <location>
        <begin position="1"/>
        <end position="269"/>
    </location>
</feature>
<keyword evidence="5" id="KW-0067">ATP-binding</keyword>
<evidence type="ECO:0000256" key="2">
    <source>
        <dbReference type="ARBA" id="ARBA00022679"/>
    </source>
</evidence>
<sequence length="269" mass="30668">LGSFATGAHSAVHSYYDPCQHRLYAVKKQRRGDTTYRQFHREVHTLARFRGSSWLLSLVSAFYDATSFHIVTRMHITTVDLAVKVSRSADGRVPLDKVRHLMTEILVALDELHAHRIIHGDLKPENILVNVHGHVILSDFGMSRDFNQLGPKHQISGKSTFRPDVTFAKNGTGVYRCPSAWAGSAFSYEADHWAMGIIMHWCLFDEYPFDVKIKDDSDSVGDAVLRRRYGLEEERDGIDPYTGDLLRRLLDKSPFSRIKSAAMKHHPFF</sequence>
<keyword evidence="1" id="KW-0723">Serine/threonine-protein kinase</keyword>
<proteinExistence type="predicted"/>
<dbReference type="Pfam" id="PF00069">
    <property type="entry name" value="Pkinase"/>
    <property type="match status" value="1"/>
</dbReference>
<evidence type="ECO:0000313" key="7">
    <source>
        <dbReference type="EMBL" id="KAF9784765.1"/>
    </source>
</evidence>
<evidence type="ECO:0000313" key="8">
    <source>
        <dbReference type="Proteomes" id="UP000736335"/>
    </source>
</evidence>
<dbReference type="Gene3D" id="1.10.510.10">
    <property type="entry name" value="Transferase(Phosphotransferase) domain 1"/>
    <property type="match status" value="1"/>
</dbReference>
<dbReference type="PROSITE" id="PS00108">
    <property type="entry name" value="PROTEIN_KINASE_ST"/>
    <property type="match status" value="1"/>
</dbReference>
<dbReference type="SUPFAM" id="SSF56112">
    <property type="entry name" value="Protein kinase-like (PK-like)"/>
    <property type="match status" value="1"/>
</dbReference>
<dbReference type="SMART" id="SM00220">
    <property type="entry name" value="S_TKc"/>
    <property type="match status" value="1"/>
</dbReference>
<dbReference type="InterPro" id="IPR011009">
    <property type="entry name" value="Kinase-like_dom_sf"/>
</dbReference>
<dbReference type="OrthoDB" id="10252171at2759"/>
<dbReference type="GO" id="GO:0004674">
    <property type="term" value="F:protein serine/threonine kinase activity"/>
    <property type="evidence" value="ECO:0007669"/>
    <property type="project" value="UniProtKB-KW"/>
</dbReference>
<name>A0A9P6L6H6_9AGAM</name>
<gene>
    <name evidence="7" type="ORF">BJ322DRAFT_993236</name>
</gene>
<evidence type="ECO:0000256" key="3">
    <source>
        <dbReference type="ARBA" id="ARBA00022741"/>
    </source>
</evidence>
<keyword evidence="8" id="KW-1185">Reference proteome</keyword>
<protein>
    <submittedName>
        <fullName evidence="7">Kinase-like domain-containing protein</fullName>
    </submittedName>
</protein>
<dbReference type="Proteomes" id="UP000736335">
    <property type="component" value="Unassembled WGS sequence"/>
</dbReference>
<keyword evidence="4 7" id="KW-0418">Kinase</keyword>
<evidence type="ECO:0000256" key="4">
    <source>
        <dbReference type="ARBA" id="ARBA00022777"/>
    </source>
</evidence>
<dbReference type="PANTHER" id="PTHR24355">
    <property type="entry name" value="G PROTEIN-COUPLED RECEPTOR KINASE/RIBOSOMAL PROTEIN S6 KINASE"/>
    <property type="match status" value="1"/>
</dbReference>
<dbReference type="PROSITE" id="PS50011">
    <property type="entry name" value="PROTEIN_KINASE_DOM"/>
    <property type="match status" value="1"/>
</dbReference>